<name>A0A068RUS4_9FUNG</name>
<dbReference type="AlphaFoldDB" id="A0A068RUS4"/>
<proteinExistence type="predicted"/>
<dbReference type="VEuPathDB" id="FungiDB:LCOR_05095.1"/>
<comment type="caution">
    <text evidence="1">The sequence shown here is derived from an EMBL/GenBank/DDBJ whole genome shotgun (WGS) entry which is preliminary data.</text>
</comment>
<reference evidence="1" key="1">
    <citation type="submission" date="2013-08" db="EMBL/GenBank/DDBJ databases">
        <title>Gene expansion shapes genome architecture in the human pathogen Lichtheimia corymbifera: an evolutionary genomics analysis in the ancient terrestrial Mucorales (Mucoromycotina).</title>
        <authorList>
            <person name="Schwartze V.U."/>
            <person name="Winter S."/>
            <person name="Shelest E."/>
            <person name="Marcet-Houben M."/>
            <person name="Horn F."/>
            <person name="Wehner S."/>
            <person name="Hoffmann K."/>
            <person name="Riege K."/>
            <person name="Sammeth M."/>
            <person name="Nowrousian M."/>
            <person name="Valiante V."/>
            <person name="Linde J."/>
            <person name="Jacobsen I.D."/>
            <person name="Marz M."/>
            <person name="Brakhage A.A."/>
            <person name="Gabaldon T."/>
            <person name="Bocker S."/>
            <person name="Voigt K."/>
        </authorList>
    </citation>
    <scope>NUCLEOTIDE SEQUENCE [LARGE SCALE GENOMIC DNA]</scope>
    <source>
        <strain evidence="1">FSU 9682</strain>
    </source>
</reference>
<protein>
    <submittedName>
        <fullName evidence="1">Uncharacterized protein</fullName>
    </submittedName>
</protein>
<dbReference type="OrthoDB" id="10320931at2759"/>
<evidence type="ECO:0000313" key="1">
    <source>
        <dbReference type="EMBL" id="CDH53779.1"/>
    </source>
</evidence>
<gene>
    <name evidence="1" type="ORF">LCOR_05095.1</name>
</gene>
<keyword evidence="2" id="KW-1185">Reference proteome</keyword>
<sequence>MDQDLWTVKARILSPLEESKEDNKKIQFDVNVSGFLAKCIIEDENIKEYIIHNNICEGSTVQFDGRPLVTLGECFRQHRRLVVKILTLKLVDTGNTSIMKDNERNKGRGEPTMKTDDGTIYKFNGDTADIQDAFYMMHETLERIRKRYPVTEREINDLDQILKKCRAQLDHELELLNKEYLHDRQKQ</sequence>
<organism evidence="1 2">
    <name type="scientific">Lichtheimia corymbifera JMRC:FSU:9682</name>
    <dbReference type="NCBI Taxonomy" id="1263082"/>
    <lineage>
        <taxon>Eukaryota</taxon>
        <taxon>Fungi</taxon>
        <taxon>Fungi incertae sedis</taxon>
        <taxon>Mucoromycota</taxon>
        <taxon>Mucoromycotina</taxon>
        <taxon>Mucoromycetes</taxon>
        <taxon>Mucorales</taxon>
        <taxon>Lichtheimiaceae</taxon>
        <taxon>Lichtheimia</taxon>
    </lineage>
</organism>
<dbReference type="EMBL" id="CBTN010000019">
    <property type="protein sequence ID" value="CDH53779.1"/>
    <property type="molecule type" value="Genomic_DNA"/>
</dbReference>
<evidence type="ECO:0000313" key="2">
    <source>
        <dbReference type="Proteomes" id="UP000027586"/>
    </source>
</evidence>
<dbReference type="Proteomes" id="UP000027586">
    <property type="component" value="Unassembled WGS sequence"/>
</dbReference>
<accession>A0A068RUS4</accession>